<feature type="domain" description="GINS subunit" evidence="7">
    <location>
        <begin position="75"/>
        <end position="136"/>
    </location>
</feature>
<sequence length="205" mass="23546">MSFDDTYAESAHRLVLQSKLSMDLRQLLTYNGPLVRLAIEEQCQIDRRMSSMEADGVTTPEHPRWPALIILARVIQQNKRCLLAYHNQRLELIQAAYWAAAGSVPHVLTNLRRYMSKEEVTFLRGYHDSVVEYRRQFAVDDIIDLALGIENPPRVSIFVMVEGVVSLDGPVCTESGVVEFLPGKRYVVRKYEIEHLILQGYLREV</sequence>
<evidence type="ECO:0000256" key="4">
    <source>
        <dbReference type="ARBA" id="ARBA00022705"/>
    </source>
</evidence>
<dbReference type="GO" id="GO:0000811">
    <property type="term" value="C:GINS complex"/>
    <property type="evidence" value="ECO:0007669"/>
    <property type="project" value="UniProtKB-UniRule"/>
</dbReference>
<dbReference type="SUPFAM" id="SSF158573">
    <property type="entry name" value="GINS helical bundle-like"/>
    <property type="match status" value="1"/>
</dbReference>
<keyword evidence="4 6" id="KW-0235">DNA replication</keyword>
<dbReference type="InterPro" id="IPR005339">
    <property type="entry name" value="GINS_Psf1"/>
</dbReference>
<dbReference type="Pfam" id="PF05916">
    <property type="entry name" value="Sld5"/>
    <property type="match status" value="1"/>
</dbReference>
<dbReference type="AlphaFoldDB" id="A0AAW0E7M0"/>
<evidence type="ECO:0000256" key="1">
    <source>
        <dbReference type="ARBA" id="ARBA00004123"/>
    </source>
</evidence>
<keyword evidence="5 6" id="KW-0539">Nucleus</keyword>
<dbReference type="EMBL" id="JAWWNJ010000003">
    <property type="protein sequence ID" value="KAK7059852.1"/>
    <property type="molecule type" value="Genomic_DNA"/>
</dbReference>
<gene>
    <name evidence="8" type="ORF">R3P38DRAFT_2495839</name>
</gene>
<dbReference type="CDD" id="cd11710">
    <property type="entry name" value="GINS_A_psf1"/>
    <property type="match status" value="1"/>
</dbReference>
<protein>
    <recommendedName>
        <fullName evidence="3 6">DNA replication complex GINS protein PSF1</fullName>
    </recommendedName>
</protein>
<evidence type="ECO:0000256" key="5">
    <source>
        <dbReference type="ARBA" id="ARBA00023242"/>
    </source>
</evidence>
<evidence type="ECO:0000259" key="7">
    <source>
        <dbReference type="Pfam" id="PF05916"/>
    </source>
</evidence>
<dbReference type="InterPro" id="IPR036224">
    <property type="entry name" value="GINS_bundle-like_dom_sf"/>
</dbReference>
<comment type="caution">
    <text evidence="8">The sequence shown here is derived from an EMBL/GenBank/DDBJ whole genome shotgun (WGS) entry which is preliminary data.</text>
</comment>
<comment type="similarity">
    <text evidence="2 6">Belongs to the GINS1/PSF1 family.</text>
</comment>
<organism evidence="8 9">
    <name type="scientific">Favolaschia claudopus</name>
    <dbReference type="NCBI Taxonomy" id="2862362"/>
    <lineage>
        <taxon>Eukaryota</taxon>
        <taxon>Fungi</taxon>
        <taxon>Dikarya</taxon>
        <taxon>Basidiomycota</taxon>
        <taxon>Agaricomycotina</taxon>
        <taxon>Agaricomycetes</taxon>
        <taxon>Agaricomycetidae</taxon>
        <taxon>Agaricales</taxon>
        <taxon>Marasmiineae</taxon>
        <taxon>Mycenaceae</taxon>
        <taxon>Favolaschia</taxon>
    </lineage>
</organism>
<dbReference type="Gene3D" id="1.20.58.1030">
    <property type="match status" value="1"/>
</dbReference>
<dbReference type="Proteomes" id="UP001362999">
    <property type="component" value="Unassembled WGS sequence"/>
</dbReference>
<dbReference type="GO" id="GO:1902983">
    <property type="term" value="P:DNA strand elongation involved in mitotic DNA replication"/>
    <property type="evidence" value="ECO:0007669"/>
    <property type="project" value="TreeGrafter"/>
</dbReference>
<comment type="function">
    <text evidence="6">Required for correct functioning of the GINS complex, a complex that plays an essential role in the initiation of DNA replication, and progression of DNA replication forks. GINS complex seems to bind preferentially to single-stranded DNA.</text>
</comment>
<dbReference type="PANTHER" id="PTHR12914:SF2">
    <property type="entry name" value="DNA REPLICATION COMPLEX GINS PROTEIN PSF1"/>
    <property type="match status" value="1"/>
</dbReference>
<comment type="subcellular location">
    <subcellularLocation>
        <location evidence="1 6">Nucleus</location>
    </subcellularLocation>
</comment>
<keyword evidence="9" id="KW-1185">Reference proteome</keyword>
<reference evidence="8 9" key="1">
    <citation type="journal article" date="2024" name="J Genomics">
        <title>Draft genome sequencing and assembly of Favolaschia claudopus CIRM-BRFM 2984 isolated from oak limbs.</title>
        <authorList>
            <person name="Navarro D."/>
            <person name="Drula E."/>
            <person name="Chaduli D."/>
            <person name="Cazenave R."/>
            <person name="Ahrendt S."/>
            <person name="Wang J."/>
            <person name="Lipzen A."/>
            <person name="Daum C."/>
            <person name="Barry K."/>
            <person name="Grigoriev I.V."/>
            <person name="Favel A."/>
            <person name="Rosso M.N."/>
            <person name="Martin F."/>
        </authorList>
    </citation>
    <scope>NUCLEOTIDE SEQUENCE [LARGE SCALE GENOMIC DNA]</scope>
    <source>
        <strain evidence="8 9">CIRM-BRFM 2984</strain>
    </source>
</reference>
<dbReference type="InterPro" id="IPR021151">
    <property type="entry name" value="GINS_A"/>
</dbReference>
<accession>A0AAW0E7M0</accession>
<evidence type="ECO:0000256" key="3">
    <source>
        <dbReference type="ARBA" id="ARBA00015143"/>
    </source>
</evidence>
<name>A0AAW0E7M0_9AGAR</name>
<evidence type="ECO:0000313" key="8">
    <source>
        <dbReference type="EMBL" id="KAK7059852.1"/>
    </source>
</evidence>
<proteinExistence type="inferred from homology"/>
<evidence type="ECO:0000256" key="6">
    <source>
        <dbReference type="RuleBase" id="RU368085"/>
    </source>
</evidence>
<comment type="subunit">
    <text evidence="6">Component of the GINS complex.</text>
</comment>
<evidence type="ECO:0000313" key="9">
    <source>
        <dbReference type="Proteomes" id="UP001362999"/>
    </source>
</evidence>
<evidence type="ECO:0000256" key="2">
    <source>
        <dbReference type="ARBA" id="ARBA00006677"/>
    </source>
</evidence>
<dbReference type="PANTHER" id="PTHR12914">
    <property type="entry name" value="PARTNER OF SLD5"/>
    <property type="match status" value="1"/>
</dbReference>